<feature type="transmembrane region" description="Helical" evidence="1">
    <location>
        <begin position="68"/>
        <end position="88"/>
    </location>
</feature>
<keyword evidence="1" id="KW-0472">Membrane</keyword>
<name>A0A5C6BF27_9BACT</name>
<evidence type="ECO:0000313" key="2">
    <source>
        <dbReference type="EMBL" id="TWU10342.1"/>
    </source>
</evidence>
<sequence length="89" mass="9689">MLASMGFLAVYLALIVPNYVAFRHALANSAFGIPAMSRQYALTWFTLIVCTAILLPPLIKLRLKTPTIAFLVASMFAMILNGILPAGMM</sequence>
<organism evidence="2 3">
    <name type="scientific">Novipirellula galeiformis</name>
    <dbReference type="NCBI Taxonomy" id="2528004"/>
    <lineage>
        <taxon>Bacteria</taxon>
        <taxon>Pseudomonadati</taxon>
        <taxon>Planctomycetota</taxon>
        <taxon>Planctomycetia</taxon>
        <taxon>Pirellulales</taxon>
        <taxon>Pirellulaceae</taxon>
        <taxon>Novipirellula</taxon>
    </lineage>
</organism>
<gene>
    <name evidence="2" type="ORF">Pla52o_57160</name>
</gene>
<proteinExistence type="predicted"/>
<dbReference type="EMBL" id="SJPT01000019">
    <property type="protein sequence ID" value="TWU10342.1"/>
    <property type="molecule type" value="Genomic_DNA"/>
</dbReference>
<evidence type="ECO:0000256" key="1">
    <source>
        <dbReference type="SAM" id="Phobius"/>
    </source>
</evidence>
<keyword evidence="1" id="KW-0812">Transmembrane</keyword>
<dbReference type="Proteomes" id="UP000316304">
    <property type="component" value="Unassembled WGS sequence"/>
</dbReference>
<evidence type="ECO:0000313" key="3">
    <source>
        <dbReference type="Proteomes" id="UP000316304"/>
    </source>
</evidence>
<reference evidence="2 3" key="1">
    <citation type="submission" date="2019-02" db="EMBL/GenBank/DDBJ databases">
        <title>Deep-cultivation of Planctomycetes and their phenomic and genomic characterization uncovers novel biology.</title>
        <authorList>
            <person name="Wiegand S."/>
            <person name="Jogler M."/>
            <person name="Boedeker C."/>
            <person name="Pinto D."/>
            <person name="Vollmers J."/>
            <person name="Rivas-Marin E."/>
            <person name="Kohn T."/>
            <person name="Peeters S.H."/>
            <person name="Heuer A."/>
            <person name="Rast P."/>
            <person name="Oberbeckmann S."/>
            <person name="Bunk B."/>
            <person name="Jeske O."/>
            <person name="Meyerdierks A."/>
            <person name="Storesund J.E."/>
            <person name="Kallscheuer N."/>
            <person name="Luecker S."/>
            <person name="Lage O.M."/>
            <person name="Pohl T."/>
            <person name="Merkel B.J."/>
            <person name="Hornburger P."/>
            <person name="Mueller R.-W."/>
            <person name="Bruemmer F."/>
            <person name="Labrenz M."/>
            <person name="Spormann A.M."/>
            <person name="Op Den Camp H."/>
            <person name="Overmann J."/>
            <person name="Amann R."/>
            <person name="Jetten M.S.M."/>
            <person name="Mascher T."/>
            <person name="Medema M.H."/>
            <person name="Devos D.P."/>
            <person name="Kaster A.-K."/>
            <person name="Ovreas L."/>
            <person name="Rohde M."/>
            <person name="Galperin M.Y."/>
            <person name="Jogler C."/>
        </authorList>
    </citation>
    <scope>NUCLEOTIDE SEQUENCE [LARGE SCALE GENOMIC DNA]</scope>
    <source>
        <strain evidence="2 3">Pla52o</strain>
    </source>
</reference>
<accession>A0A5C6BF27</accession>
<feature type="transmembrane region" description="Helical" evidence="1">
    <location>
        <begin position="41"/>
        <end position="59"/>
    </location>
</feature>
<dbReference type="RefSeq" id="WP_146597576.1">
    <property type="nucleotide sequence ID" value="NZ_SJPT01000019.1"/>
</dbReference>
<comment type="caution">
    <text evidence="2">The sequence shown here is derived from an EMBL/GenBank/DDBJ whole genome shotgun (WGS) entry which is preliminary data.</text>
</comment>
<dbReference type="AlphaFoldDB" id="A0A5C6BF27"/>
<keyword evidence="3" id="KW-1185">Reference proteome</keyword>
<keyword evidence="1" id="KW-1133">Transmembrane helix</keyword>
<protein>
    <submittedName>
        <fullName evidence="2">Uncharacterized protein</fullName>
    </submittedName>
</protein>